<feature type="transmembrane region" description="Helical" evidence="5">
    <location>
        <begin position="80"/>
        <end position="97"/>
    </location>
</feature>
<organism evidence="7 8">
    <name type="scientific">Rudanella paleaurantiibacter</name>
    <dbReference type="NCBI Taxonomy" id="2614655"/>
    <lineage>
        <taxon>Bacteria</taxon>
        <taxon>Pseudomonadati</taxon>
        <taxon>Bacteroidota</taxon>
        <taxon>Cytophagia</taxon>
        <taxon>Cytophagales</taxon>
        <taxon>Cytophagaceae</taxon>
        <taxon>Rudanella</taxon>
    </lineage>
</organism>
<sequence>MPSLAPDHTRFLRMVSFWLTIILFVKLGGFFTWSNNIAITRVIKVISRIAMTGSIWYLYRSIIGRGAIASFGWQHSLSPLLYGAYLLLGFISILWSTDPGYSGLQWFMDFEALVFCYYFIACFILIDYFFAGSAVKMYHVIGNAVMMMIAIFLVGMYVDPDTFYRLTHGGEEARLGGFIMNPNELGMLCAVGVSCFIFNFYRKHRVVWTAVKIGLLLWAIVLTGSRSSTIGCLLIAFFHIRQSSNTRLKILMYAGALLAIPVAVNTLLIKEHGGGLDEVMSMTGRLPFWQALLTEGLPKAPFFGFGFMRIANTDYFQGEHIFTYAAKMTHNTFIQVLMNLGFVGFAIVVFQLVFTIRGFMQVAEREKSLICVGVLIPIMINSFTEFGIFGETNYGILFYQLLIFYISLSINPRLTPREKLFLFRRRPELKSERAGRVA</sequence>
<feature type="transmembrane region" description="Helical" evidence="5">
    <location>
        <begin position="185"/>
        <end position="201"/>
    </location>
</feature>
<feature type="transmembrane region" description="Helical" evidence="5">
    <location>
        <begin position="137"/>
        <end position="158"/>
    </location>
</feature>
<keyword evidence="4 5" id="KW-0472">Membrane</keyword>
<dbReference type="GO" id="GO:0016874">
    <property type="term" value="F:ligase activity"/>
    <property type="evidence" value="ECO:0007669"/>
    <property type="project" value="UniProtKB-KW"/>
</dbReference>
<dbReference type="PANTHER" id="PTHR37422">
    <property type="entry name" value="TEICHURONIC ACID BIOSYNTHESIS PROTEIN TUAE"/>
    <property type="match status" value="1"/>
</dbReference>
<keyword evidence="7" id="KW-0436">Ligase</keyword>
<evidence type="ECO:0000259" key="6">
    <source>
        <dbReference type="Pfam" id="PF04932"/>
    </source>
</evidence>
<dbReference type="Proteomes" id="UP000488299">
    <property type="component" value="Unassembled WGS sequence"/>
</dbReference>
<evidence type="ECO:0000256" key="5">
    <source>
        <dbReference type="SAM" id="Phobius"/>
    </source>
</evidence>
<evidence type="ECO:0000256" key="3">
    <source>
        <dbReference type="ARBA" id="ARBA00022989"/>
    </source>
</evidence>
<feature type="transmembrane region" description="Helical" evidence="5">
    <location>
        <begin position="12"/>
        <end position="33"/>
    </location>
</feature>
<protein>
    <submittedName>
        <fullName evidence="7">O-antigen ligase domain-containing protein</fullName>
    </submittedName>
</protein>
<evidence type="ECO:0000313" key="8">
    <source>
        <dbReference type="Proteomes" id="UP000488299"/>
    </source>
</evidence>
<comment type="caution">
    <text evidence="7">The sequence shown here is derived from an EMBL/GenBank/DDBJ whole genome shotgun (WGS) entry which is preliminary data.</text>
</comment>
<dbReference type="Pfam" id="PF04932">
    <property type="entry name" value="Wzy_C"/>
    <property type="match status" value="1"/>
</dbReference>
<dbReference type="GO" id="GO:0016020">
    <property type="term" value="C:membrane"/>
    <property type="evidence" value="ECO:0007669"/>
    <property type="project" value="UniProtKB-SubCell"/>
</dbReference>
<feature type="transmembrane region" description="Helical" evidence="5">
    <location>
        <begin position="368"/>
        <end position="390"/>
    </location>
</feature>
<reference evidence="7 8" key="1">
    <citation type="submission" date="2019-10" db="EMBL/GenBank/DDBJ databases">
        <title>Rudanella paleaurantiibacter sp. nov., isolated from sludge.</title>
        <authorList>
            <person name="Xu S.Q."/>
        </authorList>
    </citation>
    <scope>NUCLEOTIDE SEQUENCE [LARGE SCALE GENOMIC DNA]</scope>
    <source>
        <strain evidence="7 8">HX-22-17</strain>
    </source>
</reference>
<proteinExistence type="predicted"/>
<evidence type="ECO:0000256" key="1">
    <source>
        <dbReference type="ARBA" id="ARBA00004141"/>
    </source>
</evidence>
<feature type="transmembrane region" description="Helical" evidence="5">
    <location>
        <begin position="396"/>
        <end position="415"/>
    </location>
</feature>
<comment type="subcellular location">
    <subcellularLocation>
        <location evidence="1">Membrane</location>
        <topology evidence="1">Multi-pass membrane protein</topology>
    </subcellularLocation>
</comment>
<name>A0A7J5TWL7_9BACT</name>
<keyword evidence="2 5" id="KW-0812">Transmembrane</keyword>
<keyword evidence="8" id="KW-1185">Reference proteome</keyword>
<gene>
    <name evidence="7" type="ORF">F5984_21590</name>
</gene>
<dbReference type="InterPro" id="IPR051533">
    <property type="entry name" value="WaaL-like"/>
</dbReference>
<keyword evidence="3 5" id="KW-1133">Transmembrane helix</keyword>
<evidence type="ECO:0000313" key="7">
    <source>
        <dbReference type="EMBL" id="KAB7727662.1"/>
    </source>
</evidence>
<feature type="transmembrane region" description="Helical" evidence="5">
    <location>
        <begin position="288"/>
        <end position="312"/>
    </location>
</feature>
<feature type="transmembrane region" description="Helical" evidence="5">
    <location>
        <begin position="213"/>
        <end position="238"/>
    </location>
</feature>
<feature type="domain" description="O-antigen ligase-related" evidence="6">
    <location>
        <begin position="215"/>
        <end position="348"/>
    </location>
</feature>
<dbReference type="PANTHER" id="PTHR37422:SF17">
    <property type="entry name" value="O-ANTIGEN LIGASE"/>
    <property type="match status" value="1"/>
</dbReference>
<accession>A0A7J5TWL7</accession>
<dbReference type="InterPro" id="IPR007016">
    <property type="entry name" value="O-antigen_ligase-rel_domated"/>
</dbReference>
<feature type="transmembrane region" description="Helical" evidence="5">
    <location>
        <begin position="250"/>
        <end position="268"/>
    </location>
</feature>
<dbReference type="AlphaFoldDB" id="A0A7J5TWL7"/>
<dbReference type="EMBL" id="WELI01000010">
    <property type="protein sequence ID" value="KAB7727662.1"/>
    <property type="molecule type" value="Genomic_DNA"/>
</dbReference>
<feature type="transmembrane region" description="Helical" evidence="5">
    <location>
        <begin position="332"/>
        <end position="356"/>
    </location>
</feature>
<dbReference type="RefSeq" id="WP_152126294.1">
    <property type="nucleotide sequence ID" value="NZ_WELI01000010.1"/>
</dbReference>
<evidence type="ECO:0000256" key="4">
    <source>
        <dbReference type="ARBA" id="ARBA00023136"/>
    </source>
</evidence>
<evidence type="ECO:0000256" key="2">
    <source>
        <dbReference type="ARBA" id="ARBA00022692"/>
    </source>
</evidence>
<feature type="transmembrane region" description="Helical" evidence="5">
    <location>
        <begin position="112"/>
        <end position="130"/>
    </location>
</feature>